<evidence type="ECO:0000313" key="4">
    <source>
        <dbReference type="Proteomes" id="UP000093514"/>
    </source>
</evidence>
<evidence type="ECO:0000256" key="1">
    <source>
        <dbReference type="SAM" id="Coils"/>
    </source>
</evidence>
<reference evidence="3 4" key="2">
    <citation type="submission" date="2016-08" db="EMBL/GenBank/DDBJ databases">
        <title>Orenia metallireducens sp. nov. strain Z6, a Novel Metal-reducing Firmicute from the Deep Subsurface.</title>
        <authorList>
            <person name="Maxim B.I."/>
            <person name="Kenneth K."/>
            <person name="Flynn T.M."/>
            <person name="Oloughlin E.J."/>
            <person name="Locke R.A."/>
            <person name="Weber J.R."/>
            <person name="Egan S.M."/>
            <person name="Mackie R.I."/>
            <person name="Cann I.K."/>
        </authorList>
    </citation>
    <scope>NUCLEOTIDE SEQUENCE [LARGE SCALE GENOMIC DNA]</scope>
    <source>
        <strain evidence="3 4">Z6</strain>
    </source>
</reference>
<sequence>MDKKNKILLGTIVALIVIILGANWYVGNIVEDRLTESLELKLKKDGIPFDVEYSKVSANPLLSQVTYNQVVMKVKNYKDGYISSDKIVVKLPYQDSFALAKEDELKELHGLVAQIDNLRIEDRLEDLSADFNDLNIDYKGQLSVEELNDDSAQLLQDKQAIAISFTGFNVKLPKNIRQNLSSPELERKLTGIDEFILDINYDPDKKEIKINNYKVDAPLFFGEASETIHYSGNNLKDLEITGISGEGNFEFKGDGVEFGDAETTGRYTLGNITTNSKFNSTYKQKLIRNDITNPKDVINVWADSIKNIGDGEYNFTLGGFKAEFAGRLKERLSYNPIVFMSGIDLNNISLDEITINYKVDNNNINISQGKVNSSIIDIDLTGNLDINRDNLGDSSITTLILRVAKLNDNLKELIRMLEVRMGQEFPREGDDILLDISGTFANPKIEGMDI</sequence>
<protein>
    <recommendedName>
        <fullName evidence="5">DUF945 domain-containing protein</fullName>
    </recommendedName>
</protein>
<gene>
    <name evidence="3" type="ORF">U472_01690</name>
</gene>
<reference evidence="4" key="1">
    <citation type="submission" date="2016-07" db="EMBL/GenBank/DDBJ databases">
        <authorList>
            <person name="Florea S."/>
            <person name="Webb J.S."/>
            <person name="Jaromczyk J."/>
            <person name="Schardl C.L."/>
        </authorList>
    </citation>
    <scope>NUCLEOTIDE SEQUENCE [LARGE SCALE GENOMIC DNA]</scope>
    <source>
        <strain evidence="4">Z6</strain>
    </source>
</reference>
<feature type="transmembrane region" description="Helical" evidence="2">
    <location>
        <begin position="7"/>
        <end position="26"/>
    </location>
</feature>
<keyword evidence="2" id="KW-0812">Transmembrane</keyword>
<feature type="coiled-coil region" evidence="1">
    <location>
        <begin position="101"/>
        <end position="137"/>
    </location>
</feature>
<proteinExistence type="predicted"/>
<evidence type="ECO:0000256" key="2">
    <source>
        <dbReference type="SAM" id="Phobius"/>
    </source>
</evidence>
<evidence type="ECO:0008006" key="5">
    <source>
        <dbReference type="Google" id="ProtNLM"/>
    </source>
</evidence>
<name>A0A1C0AC52_9FIRM</name>
<accession>A0A1C0AC52</accession>
<keyword evidence="1" id="KW-0175">Coiled coil</keyword>
<dbReference type="Proteomes" id="UP000093514">
    <property type="component" value="Unassembled WGS sequence"/>
</dbReference>
<dbReference type="OrthoDB" id="2112756at2"/>
<keyword evidence="2" id="KW-0472">Membrane</keyword>
<dbReference type="EMBL" id="LWDV01000006">
    <property type="protein sequence ID" value="OCL27940.1"/>
    <property type="molecule type" value="Genomic_DNA"/>
</dbReference>
<keyword evidence="2" id="KW-1133">Transmembrane helix</keyword>
<comment type="caution">
    <text evidence="3">The sequence shown here is derived from an EMBL/GenBank/DDBJ whole genome shotgun (WGS) entry which is preliminary data.</text>
</comment>
<dbReference type="RefSeq" id="WP_068714887.1">
    <property type="nucleotide sequence ID" value="NZ_LWDV01000006.1"/>
</dbReference>
<dbReference type="AlphaFoldDB" id="A0A1C0AC52"/>
<organism evidence="3 4">
    <name type="scientific">Orenia metallireducens</name>
    <dbReference type="NCBI Taxonomy" id="1413210"/>
    <lineage>
        <taxon>Bacteria</taxon>
        <taxon>Bacillati</taxon>
        <taxon>Bacillota</taxon>
        <taxon>Clostridia</taxon>
        <taxon>Halanaerobiales</taxon>
        <taxon>Halobacteroidaceae</taxon>
        <taxon>Orenia</taxon>
    </lineage>
</organism>
<keyword evidence="4" id="KW-1185">Reference proteome</keyword>
<evidence type="ECO:0000313" key="3">
    <source>
        <dbReference type="EMBL" id="OCL27940.1"/>
    </source>
</evidence>